<evidence type="ECO:0000256" key="2">
    <source>
        <dbReference type="ARBA" id="ARBA00010072"/>
    </source>
</evidence>
<accession>A0A3Q8CQ60</accession>
<feature type="transmembrane region" description="Helical" evidence="9">
    <location>
        <begin position="192"/>
        <end position="213"/>
    </location>
</feature>
<keyword evidence="3 9" id="KW-0813">Transport</keyword>
<dbReference type="EMBL" id="CP018181">
    <property type="protein sequence ID" value="AUJ33289.1"/>
    <property type="molecule type" value="Genomic_DNA"/>
</dbReference>
<keyword evidence="4" id="KW-1003">Cell membrane</keyword>
<dbReference type="PROSITE" id="PS50928">
    <property type="entry name" value="ABC_TM1"/>
    <property type="match status" value="1"/>
</dbReference>
<dbReference type="AlphaFoldDB" id="A0A3Q8CQ60"/>
<dbReference type="InterPro" id="IPR010065">
    <property type="entry name" value="AA_ABC_transptr_permease_3TM"/>
</dbReference>
<evidence type="ECO:0000256" key="8">
    <source>
        <dbReference type="ARBA" id="ARBA00023136"/>
    </source>
</evidence>
<organism evidence="11 12">
    <name type="scientific">Liquorilactobacillus nagelii</name>
    <dbReference type="NCBI Taxonomy" id="82688"/>
    <lineage>
        <taxon>Bacteria</taxon>
        <taxon>Bacillati</taxon>
        <taxon>Bacillota</taxon>
        <taxon>Bacilli</taxon>
        <taxon>Lactobacillales</taxon>
        <taxon>Lactobacillaceae</taxon>
        <taxon>Liquorilactobacillus</taxon>
    </lineage>
</organism>
<keyword evidence="12" id="KW-1185">Reference proteome</keyword>
<feature type="transmembrane region" description="Helical" evidence="9">
    <location>
        <begin position="55"/>
        <end position="77"/>
    </location>
</feature>
<evidence type="ECO:0000256" key="6">
    <source>
        <dbReference type="ARBA" id="ARBA00022970"/>
    </source>
</evidence>
<dbReference type="Pfam" id="PF00528">
    <property type="entry name" value="BPD_transp_1"/>
    <property type="match status" value="1"/>
</dbReference>
<dbReference type="RefSeq" id="WP_141055937.1">
    <property type="nucleotide sequence ID" value="NZ_CP018181.1"/>
</dbReference>
<dbReference type="SUPFAM" id="SSF161098">
    <property type="entry name" value="MetI-like"/>
    <property type="match status" value="1"/>
</dbReference>
<dbReference type="InterPro" id="IPR043429">
    <property type="entry name" value="ArtM/GltK/GlnP/TcyL/YhdX-like"/>
</dbReference>
<name>A0A3Q8CQ60_9LACO</name>
<keyword evidence="7 9" id="KW-1133">Transmembrane helix</keyword>
<evidence type="ECO:0000256" key="7">
    <source>
        <dbReference type="ARBA" id="ARBA00022989"/>
    </source>
</evidence>
<evidence type="ECO:0000256" key="9">
    <source>
        <dbReference type="RuleBase" id="RU363032"/>
    </source>
</evidence>
<reference evidence="11 12" key="1">
    <citation type="submission" date="2016-11" db="EMBL/GenBank/DDBJ databases">
        <title>Interaction between Lactobacillus species and yeast in water kefir.</title>
        <authorList>
            <person name="Behr J."/>
            <person name="Xu D."/>
            <person name="Vogel R.F."/>
        </authorList>
    </citation>
    <scope>NUCLEOTIDE SEQUENCE [LARGE SCALE GENOMIC DNA]</scope>
    <source>
        <strain evidence="11 12">TMW 1.1827</strain>
        <plasmid evidence="12">pl11827-1</plasmid>
    </source>
</reference>
<geneLocation type="plasmid" evidence="12">
    <name>pl11827-1</name>
</geneLocation>
<evidence type="ECO:0000313" key="11">
    <source>
        <dbReference type="EMBL" id="AUJ33289.1"/>
    </source>
</evidence>
<feature type="domain" description="ABC transmembrane type-1" evidence="10">
    <location>
        <begin position="21"/>
        <end position="210"/>
    </location>
</feature>
<dbReference type="KEGG" id="lng:BSQ50_11605"/>
<dbReference type="InterPro" id="IPR000515">
    <property type="entry name" value="MetI-like"/>
</dbReference>
<evidence type="ECO:0000256" key="4">
    <source>
        <dbReference type="ARBA" id="ARBA00022475"/>
    </source>
</evidence>
<keyword evidence="5 9" id="KW-0812">Transmembrane</keyword>
<dbReference type="Proteomes" id="UP000324497">
    <property type="component" value="Plasmid pL11827-1"/>
</dbReference>
<comment type="similarity">
    <text evidence="2">Belongs to the binding-protein-dependent transport system permease family. HisMQ subfamily.</text>
</comment>
<comment type="subcellular location">
    <subcellularLocation>
        <location evidence="1 9">Cell membrane</location>
        <topology evidence="1 9">Multi-pass membrane protein</topology>
    </subcellularLocation>
</comment>
<feature type="transmembrane region" description="Helical" evidence="9">
    <location>
        <begin position="20"/>
        <end position="43"/>
    </location>
</feature>
<evidence type="ECO:0000259" key="10">
    <source>
        <dbReference type="PROSITE" id="PS50928"/>
    </source>
</evidence>
<dbReference type="PANTHER" id="PTHR30614:SF20">
    <property type="entry name" value="GLUTAMINE TRANSPORT SYSTEM PERMEASE PROTEIN GLNP"/>
    <property type="match status" value="1"/>
</dbReference>
<dbReference type="FunFam" id="1.10.3720.10:FF:000033">
    <property type="entry name" value="Polar amino acid ABC transporter permease"/>
    <property type="match status" value="1"/>
</dbReference>
<protein>
    <submittedName>
        <fullName evidence="11">Arginine ABC transporter permease</fullName>
    </submittedName>
</protein>
<proteinExistence type="inferred from homology"/>
<gene>
    <name evidence="11" type="ORF">BSQ50_11605</name>
</gene>
<dbReference type="InterPro" id="IPR035906">
    <property type="entry name" value="MetI-like_sf"/>
</dbReference>
<evidence type="ECO:0000313" key="12">
    <source>
        <dbReference type="Proteomes" id="UP000324497"/>
    </source>
</evidence>
<keyword evidence="11" id="KW-0614">Plasmid</keyword>
<dbReference type="GO" id="GO:0006865">
    <property type="term" value="P:amino acid transport"/>
    <property type="evidence" value="ECO:0007669"/>
    <property type="project" value="UniProtKB-KW"/>
</dbReference>
<keyword evidence="6" id="KW-0029">Amino-acid transport</keyword>
<dbReference type="Gene3D" id="1.10.3720.10">
    <property type="entry name" value="MetI-like"/>
    <property type="match status" value="1"/>
</dbReference>
<evidence type="ECO:0000256" key="1">
    <source>
        <dbReference type="ARBA" id="ARBA00004651"/>
    </source>
</evidence>
<dbReference type="GO" id="GO:0043190">
    <property type="term" value="C:ATP-binding cassette (ABC) transporter complex"/>
    <property type="evidence" value="ECO:0007669"/>
    <property type="project" value="InterPro"/>
</dbReference>
<evidence type="ECO:0000256" key="3">
    <source>
        <dbReference type="ARBA" id="ARBA00022448"/>
    </source>
</evidence>
<dbReference type="NCBIfam" id="TIGR01726">
    <property type="entry name" value="HEQRo_perm_3TM"/>
    <property type="match status" value="1"/>
</dbReference>
<keyword evidence="8 9" id="KW-0472">Membrane</keyword>
<sequence length="223" mass="24698">MEFFSGFSFLKDYGYFFVNGLWITLYLAAISIVFGTILGVILASMRSSKIKIVNLIAKGFIGFIRGTPLLAQIYIVYVGFPAIFHLNIPDFATGALALTFYSSAYISEIIRSGVESIPYGQTDAARSLGMSQWKTMRDIILPQAVKNILPAMVNQFIGNIKDSSLVSVLGIADMMYEAQVIRGATALGLQPILFVSLMYLALTVLLSRLLLLLERRMKLSDQR</sequence>
<dbReference type="GO" id="GO:0022857">
    <property type="term" value="F:transmembrane transporter activity"/>
    <property type="evidence" value="ECO:0007669"/>
    <property type="project" value="InterPro"/>
</dbReference>
<evidence type="ECO:0000256" key="5">
    <source>
        <dbReference type="ARBA" id="ARBA00022692"/>
    </source>
</evidence>
<dbReference type="CDD" id="cd06261">
    <property type="entry name" value="TM_PBP2"/>
    <property type="match status" value="1"/>
</dbReference>
<dbReference type="PANTHER" id="PTHR30614">
    <property type="entry name" value="MEMBRANE COMPONENT OF AMINO ACID ABC TRANSPORTER"/>
    <property type="match status" value="1"/>
</dbReference>